<dbReference type="GO" id="GO:0045087">
    <property type="term" value="P:innate immune response"/>
    <property type="evidence" value="ECO:0007669"/>
    <property type="project" value="UniProtKB-KW"/>
</dbReference>
<dbReference type="PANTHER" id="PTHR46985:SF2">
    <property type="entry name" value="APOPTOSIS-ASSOCIATED SPECK-LIKE PROTEIN CONTAINING A CARD"/>
    <property type="match status" value="1"/>
</dbReference>
<evidence type="ECO:0000313" key="6">
    <source>
        <dbReference type="Ensembl" id="ENSSORP00005030574.1"/>
    </source>
</evidence>
<dbReference type="PANTHER" id="PTHR46985">
    <property type="entry name" value="NACHT, LRR AND PYD DOMAINS-CONTAINING PROTEIN 1"/>
    <property type="match status" value="1"/>
</dbReference>
<keyword evidence="7" id="KW-1185">Reference proteome</keyword>
<dbReference type="AlphaFoldDB" id="A0A673AMU0"/>
<sequence>MNRLQRSKQTDRSVSPRFRCPHSGAFRCTWTGLVFVVTREAGLVYRTVQWDEPLLRSAGRTPAGPLFSIDSPENAVCQLHLPHCETKPGKEVQHLLSVVHITDDGMEFIEPLEITDTHVVIDVPHLSVFGLVWVWERIQNLISVVLGQVLLFLKPPNPRKQRQKLDVLLLPVNVPVEDVQQQWPDALYIDVTPQCDLITNHKYRVECPEACLIQPKENRFDLNFGPNYHKMFEIRLPTNTEEVTLTIRDQENSDVWTHEVDLPGKTFICPPEDRLNHILHTHQTQCHIISQWSTWCRWGCGGNSRIRILFYDVTTRRWKASTHQSRALLS</sequence>
<dbReference type="InterPro" id="IPR051249">
    <property type="entry name" value="NLRP_Inflammasome"/>
</dbReference>
<evidence type="ECO:0000256" key="4">
    <source>
        <dbReference type="ARBA" id="ARBA00022859"/>
    </source>
</evidence>
<keyword evidence="3" id="KW-0399">Innate immunity</keyword>
<keyword evidence="2" id="KW-0963">Cytoplasm</keyword>
<comment type="subcellular location">
    <subcellularLocation>
        <location evidence="1">Cytoplasm</location>
        <location evidence="1">Cytosol</location>
    </subcellularLocation>
</comment>
<keyword evidence="4" id="KW-0391">Immunity</keyword>
<dbReference type="Pfam" id="PF23679">
    <property type="entry name" value="UPA-FIIND"/>
    <property type="match status" value="1"/>
</dbReference>
<accession>A0A673AMU0</accession>
<dbReference type="Proteomes" id="UP000472271">
    <property type="component" value="Chromosome 20"/>
</dbReference>
<evidence type="ECO:0000313" key="7">
    <source>
        <dbReference type="Proteomes" id="UP000472271"/>
    </source>
</evidence>
<reference evidence="6" key="3">
    <citation type="submission" date="2025-09" db="UniProtKB">
        <authorList>
            <consortium name="Ensembl"/>
        </authorList>
    </citation>
    <scope>IDENTIFICATION</scope>
</reference>
<feature type="domain" description="FIIND" evidence="5">
    <location>
        <begin position="1"/>
        <end position="274"/>
    </location>
</feature>
<dbReference type="PROSITE" id="PS51830">
    <property type="entry name" value="FIIND"/>
    <property type="match status" value="1"/>
</dbReference>
<dbReference type="Ensembl" id="ENSSORT00005031432.1">
    <property type="protein sequence ID" value="ENSSORP00005030574.1"/>
    <property type="gene ID" value="ENSSORG00005014586.1"/>
</dbReference>
<dbReference type="InterPro" id="IPR025307">
    <property type="entry name" value="FIIND_dom"/>
</dbReference>
<reference evidence="6" key="2">
    <citation type="submission" date="2025-08" db="UniProtKB">
        <authorList>
            <consortium name="Ensembl"/>
        </authorList>
    </citation>
    <scope>IDENTIFICATION</scope>
</reference>
<reference evidence="6" key="1">
    <citation type="submission" date="2019-06" db="EMBL/GenBank/DDBJ databases">
        <authorList>
            <consortium name="Wellcome Sanger Institute Data Sharing"/>
        </authorList>
    </citation>
    <scope>NUCLEOTIDE SEQUENCE [LARGE SCALE GENOMIC DNA]</scope>
</reference>
<protein>
    <recommendedName>
        <fullName evidence="5">FIIND domain-containing protein</fullName>
    </recommendedName>
</protein>
<dbReference type="Pfam" id="PF13553">
    <property type="entry name" value="FIIND"/>
    <property type="match status" value="1"/>
</dbReference>
<evidence type="ECO:0000256" key="1">
    <source>
        <dbReference type="ARBA" id="ARBA00004514"/>
    </source>
</evidence>
<evidence type="ECO:0000256" key="3">
    <source>
        <dbReference type="ARBA" id="ARBA00022588"/>
    </source>
</evidence>
<dbReference type="GO" id="GO:0005829">
    <property type="term" value="C:cytosol"/>
    <property type="evidence" value="ECO:0007669"/>
    <property type="project" value="UniProtKB-SubCell"/>
</dbReference>
<proteinExistence type="predicted"/>
<name>A0A673AMU0_9TELE</name>
<evidence type="ECO:0000256" key="2">
    <source>
        <dbReference type="ARBA" id="ARBA00022490"/>
    </source>
</evidence>
<evidence type="ECO:0000259" key="5">
    <source>
        <dbReference type="PROSITE" id="PS51830"/>
    </source>
</evidence>
<organism evidence="6 7">
    <name type="scientific">Sphaeramia orbicularis</name>
    <name type="common">orbiculate cardinalfish</name>
    <dbReference type="NCBI Taxonomy" id="375764"/>
    <lineage>
        <taxon>Eukaryota</taxon>
        <taxon>Metazoa</taxon>
        <taxon>Chordata</taxon>
        <taxon>Craniata</taxon>
        <taxon>Vertebrata</taxon>
        <taxon>Euteleostomi</taxon>
        <taxon>Actinopterygii</taxon>
        <taxon>Neopterygii</taxon>
        <taxon>Teleostei</taxon>
        <taxon>Neoteleostei</taxon>
        <taxon>Acanthomorphata</taxon>
        <taxon>Gobiaria</taxon>
        <taxon>Kurtiformes</taxon>
        <taxon>Apogonoidei</taxon>
        <taxon>Apogonidae</taxon>
        <taxon>Apogoninae</taxon>
        <taxon>Sphaeramia</taxon>
    </lineage>
</organism>